<dbReference type="Proteomes" id="UP000002300">
    <property type="component" value="Chromosome"/>
</dbReference>
<dbReference type="EMBL" id="CP000764">
    <property type="protein sequence ID" value="ABS23181.1"/>
    <property type="molecule type" value="Genomic_DNA"/>
</dbReference>
<dbReference type="STRING" id="315749.Bcer98_2950"/>
<gene>
    <name evidence="1" type="ordered locus">Bcer98_2950</name>
</gene>
<dbReference type="Pfam" id="PF06356">
    <property type="entry name" value="DUF1064"/>
    <property type="match status" value="1"/>
</dbReference>
<evidence type="ECO:0008006" key="3">
    <source>
        <dbReference type="Google" id="ProtNLM"/>
    </source>
</evidence>
<dbReference type="GeneID" id="33898201"/>
<dbReference type="HOGENOM" id="CLU_129139_1_0_9"/>
<sequence>MGKKKIRSKKVVIDGIQFDSKSEAEYYEYLKTRKDVTRIECHPSYTLVPSFEIKSTITKRGKAKRTAMRFTPDFKVTYIDGREEVVDVKGSKRAINESFPLRKKLWEYQHKRELVVVIWDKKAKEWTRC</sequence>
<dbReference type="RefSeq" id="WP_012095409.1">
    <property type="nucleotide sequence ID" value="NC_009674.1"/>
</dbReference>
<reference evidence="1 2" key="1">
    <citation type="journal article" date="2008" name="Chem. Biol. Interact.">
        <title>Extending the Bacillus cereus group genomics to putative food-borne pathogens of different toxicity.</title>
        <authorList>
            <person name="Lapidus A."/>
            <person name="Goltsman E."/>
            <person name="Auger S."/>
            <person name="Galleron N."/>
            <person name="Segurens B."/>
            <person name="Dossat C."/>
            <person name="Land M.L."/>
            <person name="Broussolle V."/>
            <person name="Brillard J."/>
            <person name="Guinebretiere M.H."/>
            <person name="Sanchis V."/>
            <person name="Nguen-The C."/>
            <person name="Lereclus D."/>
            <person name="Richardson P."/>
            <person name="Wincker P."/>
            <person name="Weissenbach J."/>
            <person name="Ehrlich S.D."/>
            <person name="Sorokin A."/>
        </authorList>
    </citation>
    <scope>NUCLEOTIDE SEQUENCE [LARGE SCALE GENOMIC DNA]</scope>
    <source>
        <strain evidence="2">DSM 22905 / CIP 110041 / 391-98 / NVH 391-98</strain>
    </source>
</reference>
<keyword evidence="2" id="KW-1185">Reference proteome</keyword>
<organism evidence="1 2">
    <name type="scientific">Bacillus cytotoxicus (strain DSM 22905 / CIP 110041 / 391-98 / NVH 391-98)</name>
    <dbReference type="NCBI Taxonomy" id="315749"/>
    <lineage>
        <taxon>Bacteria</taxon>
        <taxon>Bacillati</taxon>
        <taxon>Bacillota</taxon>
        <taxon>Bacilli</taxon>
        <taxon>Bacillales</taxon>
        <taxon>Bacillaceae</taxon>
        <taxon>Bacillus</taxon>
        <taxon>Bacillus cereus group</taxon>
    </lineage>
</organism>
<dbReference type="KEGG" id="bcy:Bcer98_2950"/>
<dbReference type="OrthoDB" id="1853564at2"/>
<protein>
    <recommendedName>
        <fullName evidence="3">DUF1064 domain-containing protein</fullName>
    </recommendedName>
</protein>
<dbReference type="AlphaFoldDB" id="A7GSS3"/>
<accession>A7GSS3</accession>
<evidence type="ECO:0000313" key="2">
    <source>
        <dbReference type="Proteomes" id="UP000002300"/>
    </source>
</evidence>
<dbReference type="eggNOG" id="ENOG5030D1R">
    <property type="taxonomic scope" value="Bacteria"/>
</dbReference>
<proteinExistence type="predicted"/>
<dbReference type="InterPro" id="IPR009414">
    <property type="entry name" value="DUF1064"/>
</dbReference>
<name>A7GSS3_BACCN</name>
<evidence type="ECO:0000313" key="1">
    <source>
        <dbReference type="EMBL" id="ABS23181.1"/>
    </source>
</evidence>